<dbReference type="AlphaFoldDB" id="A0A964TD85"/>
<comment type="caution">
    <text evidence="1">The sequence shown here is derived from an EMBL/GenBank/DDBJ whole genome shotgun (WGS) entry which is preliminary data.</text>
</comment>
<reference evidence="1" key="1">
    <citation type="submission" date="2020-01" db="EMBL/GenBank/DDBJ databases">
        <title>Muricauda ochracea sp. nov., isolated from a tidal flat of Garorim bay in Korea.</title>
        <authorList>
            <person name="Kim D."/>
            <person name="Yoo Y."/>
            <person name="Kim J.-J."/>
        </authorList>
    </citation>
    <scope>NUCLEOTIDE SEQUENCE</scope>
    <source>
        <strain evidence="1">JGD-17</strain>
    </source>
</reference>
<evidence type="ECO:0000313" key="2">
    <source>
        <dbReference type="Proteomes" id="UP000667650"/>
    </source>
</evidence>
<evidence type="ECO:0000313" key="1">
    <source>
        <dbReference type="EMBL" id="NAY91351.1"/>
    </source>
</evidence>
<dbReference type="InterPro" id="IPR038282">
    <property type="entry name" value="DUF2267_sf"/>
</dbReference>
<dbReference type="Gene3D" id="1.10.490.110">
    <property type="entry name" value="Uncharacterized conserved protein DUF2267"/>
    <property type="match status" value="1"/>
</dbReference>
<accession>A0A964TD85</accession>
<dbReference type="Proteomes" id="UP000667650">
    <property type="component" value="Unassembled WGS sequence"/>
</dbReference>
<protein>
    <submittedName>
        <fullName evidence="1">DUF2267 domain-containing protein</fullName>
    </submittedName>
</protein>
<organism evidence="1 2">
    <name type="scientific">Flagellimonas ochracea</name>
    <dbReference type="NCBI Taxonomy" id="2696472"/>
    <lineage>
        <taxon>Bacteria</taxon>
        <taxon>Pseudomonadati</taxon>
        <taxon>Bacteroidota</taxon>
        <taxon>Flavobacteriia</taxon>
        <taxon>Flavobacteriales</taxon>
        <taxon>Flavobacteriaceae</taxon>
        <taxon>Flagellimonas</taxon>
    </lineage>
</organism>
<proteinExistence type="predicted"/>
<dbReference type="InterPro" id="IPR018727">
    <property type="entry name" value="DUF2267"/>
</dbReference>
<dbReference type="EMBL" id="JAAABI010000001">
    <property type="protein sequence ID" value="NAY91351.1"/>
    <property type="molecule type" value="Genomic_DNA"/>
</dbReference>
<dbReference type="Pfam" id="PF10025">
    <property type="entry name" value="DUF2267"/>
    <property type="match status" value="1"/>
</dbReference>
<sequence>MALNFNQYATEGNTFLKDYTKQLGLGKDTEKAGRIFSSIMHALREIIPVEESLQFIAQLPMFLKAVYVNGWSIKKKKNKIKHMDEFIELVKRMDEPAAINDYGYENDLAEKYIDLTFIYLRKYVSLGEMQDIRDGLPKDLKSMIYSNLMF</sequence>
<dbReference type="RefSeq" id="WP_166522718.1">
    <property type="nucleotide sequence ID" value="NZ_JAAABI010000001.1"/>
</dbReference>
<keyword evidence="2" id="KW-1185">Reference proteome</keyword>
<name>A0A964TD85_9FLAO</name>
<gene>
    <name evidence="1" type="ORF">GTQ34_05410</name>
</gene>